<evidence type="ECO:0000256" key="2">
    <source>
        <dbReference type="SAM" id="Phobius"/>
    </source>
</evidence>
<reference evidence="3 4" key="1">
    <citation type="submission" date="2019-01" db="EMBL/GenBank/DDBJ databases">
        <title>Coherence of Microcystis species and biogeography revealed through population genomics.</title>
        <authorList>
            <person name="Perez-Carrascal O.M."/>
            <person name="Terrat Y."/>
            <person name="Giani A."/>
            <person name="Fortin N."/>
            <person name="Tromas N."/>
            <person name="Shapiro B.J."/>
        </authorList>
    </citation>
    <scope>NUCLEOTIDE SEQUENCE [LARGE SCALE GENOMIC DNA]</scope>
    <source>
        <strain evidence="3">Ma_MB_S_20031200_S102</strain>
    </source>
</reference>
<dbReference type="EMBL" id="SFBI01000124">
    <property type="protein sequence ID" value="TRU34940.1"/>
    <property type="molecule type" value="Genomic_DNA"/>
</dbReference>
<keyword evidence="2" id="KW-0812">Transmembrane</keyword>
<keyword evidence="2" id="KW-1133">Transmembrane helix</keyword>
<evidence type="ECO:0000313" key="3">
    <source>
        <dbReference type="EMBL" id="TRU34940.1"/>
    </source>
</evidence>
<feature type="transmembrane region" description="Helical" evidence="2">
    <location>
        <begin position="199"/>
        <end position="218"/>
    </location>
</feature>
<proteinExistence type="predicted"/>
<organism evidence="3 4">
    <name type="scientific">Microcystis aeruginosa Ma_MB_S_20031200_S102</name>
    <dbReference type="NCBI Taxonomy" id="2486254"/>
    <lineage>
        <taxon>Bacteria</taxon>
        <taxon>Bacillati</taxon>
        <taxon>Cyanobacteriota</taxon>
        <taxon>Cyanophyceae</taxon>
        <taxon>Oscillatoriophycideae</taxon>
        <taxon>Chroococcales</taxon>
        <taxon>Microcystaceae</taxon>
        <taxon>Microcystis</taxon>
    </lineage>
</organism>
<keyword evidence="2" id="KW-0472">Membrane</keyword>
<feature type="transmembrane region" description="Helical" evidence="2">
    <location>
        <begin position="224"/>
        <end position="243"/>
    </location>
</feature>
<accession>A0A552EKE2</accession>
<evidence type="ECO:0000256" key="1">
    <source>
        <dbReference type="SAM" id="Coils"/>
    </source>
</evidence>
<gene>
    <name evidence="3" type="ORF">EWV92_14435</name>
</gene>
<sequence>MGIRIPSRERLTLRVRGFDKSLEEQVQAYFEAQLRELGLAIEQIETQSLEELRQSLETINDALKHPESFGTLRFRVSVEGTVILTSSKSEALFERGILQLLLCRKKLVLERIRALCANEKIESIQDLINQVDDENVKSKVDQEIADLKNEAQQLREQSKEVEREQIQEVIKTQTELERLKMELFERRSKVWFSLLERESASTILGGILLLVIIAAHIIAIFSKFSVPEILNNAFLIILGYFFGQSANDKQRRRDTGDN</sequence>
<keyword evidence="1" id="KW-0175">Coiled coil</keyword>
<dbReference type="Proteomes" id="UP000317708">
    <property type="component" value="Unassembled WGS sequence"/>
</dbReference>
<comment type="caution">
    <text evidence="3">The sequence shown here is derived from an EMBL/GenBank/DDBJ whole genome shotgun (WGS) entry which is preliminary data.</text>
</comment>
<name>A0A552EKE2_MICAE</name>
<dbReference type="AlphaFoldDB" id="A0A552EKE2"/>
<protein>
    <submittedName>
        <fullName evidence="3">Uncharacterized protein</fullName>
    </submittedName>
</protein>
<feature type="coiled-coil region" evidence="1">
    <location>
        <begin position="137"/>
        <end position="167"/>
    </location>
</feature>
<evidence type="ECO:0000313" key="4">
    <source>
        <dbReference type="Proteomes" id="UP000317708"/>
    </source>
</evidence>